<accession>X0MQ03</accession>
<evidence type="ECO:0008006" key="5">
    <source>
        <dbReference type="Google" id="ProtNLM"/>
    </source>
</evidence>
<dbReference type="PANTHER" id="PTHR43180">
    <property type="entry name" value="3-OXOACYL-(ACYL-CARRIER-PROTEIN) REDUCTASE (AFU_ORTHOLOGUE AFUA_6G11210)"/>
    <property type="match status" value="1"/>
</dbReference>
<gene>
    <name evidence="4" type="ORF">FOTG_01942</name>
</gene>
<evidence type="ECO:0000256" key="1">
    <source>
        <dbReference type="ARBA" id="ARBA00006484"/>
    </source>
</evidence>
<dbReference type="PANTHER" id="PTHR43180:SF16">
    <property type="entry name" value="BACILYSIN BIOSYNTHESIS OXIDOREDUCTASE BACC"/>
    <property type="match status" value="1"/>
</dbReference>
<dbReference type="InterPro" id="IPR002347">
    <property type="entry name" value="SDR_fam"/>
</dbReference>
<dbReference type="InterPro" id="IPR036291">
    <property type="entry name" value="NAD(P)-bd_dom_sf"/>
</dbReference>
<dbReference type="AlphaFoldDB" id="X0MQ03"/>
<protein>
    <recommendedName>
        <fullName evidence="5">5'-hydroxyaverantin dehydrogenase</fullName>
    </recommendedName>
</protein>
<proteinExistence type="inferred from homology"/>
<dbReference type="SUPFAM" id="SSF51735">
    <property type="entry name" value="NAD(P)-binding Rossmann-fold domains"/>
    <property type="match status" value="1"/>
</dbReference>
<dbReference type="EMBL" id="JH657919">
    <property type="protein sequence ID" value="EXM35516.1"/>
    <property type="molecule type" value="Genomic_DNA"/>
</dbReference>
<comment type="similarity">
    <text evidence="1">Belongs to the short-chain dehydrogenases/reductases (SDR) family.</text>
</comment>
<reference evidence="4" key="2">
    <citation type="submission" date="2012-05" db="EMBL/GenBank/DDBJ databases">
        <title>The Genome Annotation of Fusarium oxysporum Cotton.</title>
        <authorList>
            <consortium name="The Broad Institute Genomics Platform"/>
            <person name="Ma L.-J."/>
            <person name="Corby-Kistler H."/>
            <person name="Broz K."/>
            <person name="Gale L.R."/>
            <person name="Jonkers W."/>
            <person name="O'Donnell K."/>
            <person name="Ploetz R."/>
            <person name="Steinberg C."/>
            <person name="Schwartz D.C."/>
            <person name="VanEtten H."/>
            <person name="Zhou S."/>
            <person name="Young S.K."/>
            <person name="Zeng Q."/>
            <person name="Gargeya S."/>
            <person name="Fitzgerald M."/>
            <person name="Abouelleil A."/>
            <person name="Alvarado L."/>
            <person name="Chapman S.B."/>
            <person name="Gainer-Dewar J."/>
            <person name="Goldberg J."/>
            <person name="Griggs A."/>
            <person name="Gujja S."/>
            <person name="Hansen M."/>
            <person name="Howarth C."/>
            <person name="Imamovic A."/>
            <person name="Ireland A."/>
            <person name="Larimer J."/>
            <person name="McCowan C."/>
            <person name="Murphy C."/>
            <person name="Pearson M."/>
            <person name="Poon T.W."/>
            <person name="Priest M."/>
            <person name="Roberts A."/>
            <person name="Saif S."/>
            <person name="Shea T."/>
            <person name="Sykes S."/>
            <person name="Wortman J."/>
            <person name="Nusbaum C."/>
            <person name="Birren B."/>
        </authorList>
    </citation>
    <scope>NUCLEOTIDE SEQUENCE</scope>
    <source>
        <strain evidence="4">25433</strain>
    </source>
</reference>
<dbReference type="Gene3D" id="3.40.50.720">
    <property type="entry name" value="NAD(P)-binding Rossmann-like Domain"/>
    <property type="match status" value="1"/>
</dbReference>
<reference evidence="4" key="1">
    <citation type="submission" date="2011-11" db="EMBL/GenBank/DDBJ databases">
        <title>The Genome Sequence of Fusarium oxysporum Cotton.</title>
        <authorList>
            <consortium name="The Broad Institute Genome Sequencing Platform"/>
            <person name="Ma L.-J."/>
            <person name="Gale L.R."/>
            <person name="Schwartz D.C."/>
            <person name="Zhou S."/>
            <person name="Corby-Kistler H."/>
            <person name="Young S.K."/>
            <person name="Zeng Q."/>
            <person name="Gargeya S."/>
            <person name="Fitzgerald M."/>
            <person name="Haas B."/>
            <person name="Abouelleil A."/>
            <person name="Alvarado L."/>
            <person name="Arachchi H.M."/>
            <person name="Berlin A."/>
            <person name="Brown A."/>
            <person name="Chapman S.B."/>
            <person name="Chen Z."/>
            <person name="Dunbar C."/>
            <person name="Freedman E."/>
            <person name="Gearin G."/>
            <person name="Goldberg J."/>
            <person name="Griggs A."/>
            <person name="Gujja S."/>
            <person name="Heiman D."/>
            <person name="Howarth C."/>
            <person name="Larson L."/>
            <person name="Lui A."/>
            <person name="MacDonald P.J.P."/>
            <person name="Montmayeur A."/>
            <person name="Murphy C."/>
            <person name="Neiman D."/>
            <person name="Pearson M."/>
            <person name="Priest M."/>
            <person name="Roberts A."/>
            <person name="Saif S."/>
            <person name="Shea T."/>
            <person name="Shenoy N."/>
            <person name="Sisk P."/>
            <person name="Stolte C."/>
            <person name="Sykes S."/>
            <person name="Wortman J."/>
            <person name="Nusbaum C."/>
            <person name="Birren B."/>
        </authorList>
    </citation>
    <scope>NUCLEOTIDE SEQUENCE [LARGE SCALE GENOMIC DNA]</scope>
    <source>
        <strain evidence="4">25433</strain>
    </source>
</reference>
<evidence type="ECO:0000313" key="4">
    <source>
        <dbReference type="EMBL" id="EXM35516.1"/>
    </source>
</evidence>
<dbReference type="GO" id="GO:0016491">
    <property type="term" value="F:oxidoreductase activity"/>
    <property type="evidence" value="ECO:0007669"/>
    <property type="project" value="UniProtKB-KW"/>
</dbReference>
<organism evidence="4">
    <name type="scientific">Fusarium oxysporum f. sp. vasinfectum 25433</name>
    <dbReference type="NCBI Taxonomy" id="1089449"/>
    <lineage>
        <taxon>Eukaryota</taxon>
        <taxon>Fungi</taxon>
        <taxon>Dikarya</taxon>
        <taxon>Ascomycota</taxon>
        <taxon>Pezizomycotina</taxon>
        <taxon>Sordariomycetes</taxon>
        <taxon>Hypocreomycetidae</taxon>
        <taxon>Hypocreales</taxon>
        <taxon>Nectriaceae</taxon>
        <taxon>Fusarium</taxon>
        <taxon>Fusarium oxysporum species complex</taxon>
    </lineage>
</organism>
<dbReference type="PRINTS" id="PR00081">
    <property type="entry name" value="GDHRDH"/>
</dbReference>
<dbReference type="OrthoDB" id="498125at2759"/>
<dbReference type="InterPro" id="IPR020904">
    <property type="entry name" value="Sc_DH/Rdtase_CS"/>
</dbReference>
<dbReference type="PROSITE" id="PS00061">
    <property type="entry name" value="ADH_SHORT"/>
    <property type="match status" value="1"/>
</dbReference>
<keyword evidence="3" id="KW-0560">Oxidoreductase</keyword>
<keyword evidence="2" id="KW-0521">NADP</keyword>
<dbReference type="Pfam" id="PF00106">
    <property type="entry name" value="adh_short"/>
    <property type="match status" value="1"/>
</dbReference>
<name>X0MQ03_FUSOX</name>
<dbReference type="Proteomes" id="UP000030701">
    <property type="component" value="Unassembled WGS sequence"/>
</dbReference>
<sequence>MFCEPRIVWALMFPSLSLDSSVELRYILTVNARSKDSLQMGALFIPSNWKLMCRILLLSSSSPLHLHLGLWIPKRWHHQQLLEWISNTYQARDDPLKLIHRASKETTRYDRQIKKYIQQSAMEPTNDIKGLIRQSPPVDVSKPYDATTLKGKTIVITGGANGLGSHMVREWASHGANIIIGDVADAAGEELVAELATQYPDSAFAFQHCDVTDWESQVSLFETAVHVSPHGGIDIVVPNAGIILPDVSIQFEEPVLKNGRLPKPNTAQFDVNITGAAYTTHLAMYWLPQNGSSPRDRCLLLVGSLASLCPFPTQTMYTMSKHAILGLFRTLRATSFRSGVRVNMITPYYVSKSNMLKLPIEAAFLSGTAGGAMIEDVIDAATRLISDEEIAGRALCVGPKLKSAGVEGVEDVDALMAVQDSENNGQGRAVWECYADDYDNVDAFVKRFILLLNAAERVKGWFGIFTDIWGMLRRK</sequence>
<evidence type="ECO:0000256" key="2">
    <source>
        <dbReference type="ARBA" id="ARBA00022857"/>
    </source>
</evidence>
<evidence type="ECO:0000256" key="3">
    <source>
        <dbReference type="ARBA" id="ARBA00023002"/>
    </source>
</evidence>